<feature type="compositionally biased region" description="Pro residues" evidence="4">
    <location>
        <begin position="346"/>
        <end position="357"/>
    </location>
</feature>
<feature type="domain" description="VWFA" evidence="5">
    <location>
        <begin position="461"/>
        <end position="597"/>
    </location>
</feature>
<reference evidence="6" key="1">
    <citation type="submission" date="2021-06" db="EMBL/GenBank/DDBJ databases">
        <title>Complete genome sequence of Nocardioides sp. G188.</title>
        <authorList>
            <person name="Im W.-T."/>
        </authorList>
    </citation>
    <scope>NUCLEOTIDE SEQUENCE</scope>
    <source>
        <strain evidence="6">G188</strain>
    </source>
</reference>
<dbReference type="InterPro" id="IPR041628">
    <property type="entry name" value="ChlI/MoxR_AAA_lid"/>
</dbReference>
<keyword evidence="2" id="KW-0067">ATP-binding</keyword>
<dbReference type="PANTHER" id="PTHR35023:SF1">
    <property type="entry name" value="MG-PROTOPORPHYRIN IX CHELATASE"/>
    <property type="match status" value="1"/>
</dbReference>
<feature type="region of interest" description="Disordered" evidence="4">
    <location>
        <begin position="396"/>
        <end position="426"/>
    </location>
</feature>
<evidence type="ECO:0000259" key="5">
    <source>
        <dbReference type="PROSITE" id="PS50234"/>
    </source>
</evidence>
<gene>
    <name evidence="6" type="ORF">KRR39_13245</name>
</gene>
<dbReference type="InterPro" id="IPR000523">
    <property type="entry name" value="Mg_chelatse_chII-like_cat_dom"/>
</dbReference>
<dbReference type="Pfam" id="PF17863">
    <property type="entry name" value="AAA_lid_2"/>
    <property type="match status" value="1"/>
</dbReference>
<dbReference type="Pfam" id="PF01078">
    <property type="entry name" value="Mg_chelatase"/>
    <property type="match status" value="1"/>
</dbReference>
<dbReference type="InterPro" id="IPR002035">
    <property type="entry name" value="VWF_A"/>
</dbReference>
<dbReference type="SMART" id="SM00327">
    <property type="entry name" value="VWA"/>
    <property type="match status" value="1"/>
</dbReference>
<feature type="region of interest" description="Disordered" evidence="4">
    <location>
        <begin position="313"/>
        <end position="383"/>
    </location>
</feature>
<dbReference type="KEGG" id="nps:KRR39_13245"/>
<dbReference type="GO" id="GO:0005524">
    <property type="term" value="F:ATP binding"/>
    <property type="evidence" value="ECO:0007669"/>
    <property type="project" value="UniProtKB-KW"/>
</dbReference>
<name>A0A975SW33_9ACTN</name>
<dbReference type="EMBL" id="CP077062">
    <property type="protein sequence ID" value="QWZ06540.1"/>
    <property type="molecule type" value="Genomic_DNA"/>
</dbReference>
<evidence type="ECO:0000256" key="1">
    <source>
        <dbReference type="ARBA" id="ARBA00022741"/>
    </source>
</evidence>
<protein>
    <recommendedName>
        <fullName evidence="3">Mg-protoporphyrin IX chelatase</fullName>
    </recommendedName>
</protein>
<evidence type="ECO:0000256" key="3">
    <source>
        <dbReference type="ARBA" id="ARBA00030759"/>
    </source>
</evidence>
<dbReference type="Pfam" id="PF13519">
    <property type="entry name" value="VWA_2"/>
    <property type="match status" value="1"/>
</dbReference>
<feature type="compositionally biased region" description="Low complexity" evidence="4">
    <location>
        <begin position="369"/>
        <end position="379"/>
    </location>
</feature>
<keyword evidence="1" id="KW-0547">Nucleotide-binding</keyword>
<dbReference type="InterPro" id="IPR003593">
    <property type="entry name" value="AAA+_ATPase"/>
</dbReference>
<keyword evidence="7" id="KW-1185">Reference proteome</keyword>
<evidence type="ECO:0000313" key="6">
    <source>
        <dbReference type="EMBL" id="QWZ06540.1"/>
    </source>
</evidence>
<feature type="compositionally biased region" description="Low complexity" evidence="4">
    <location>
        <begin position="411"/>
        <end position="422"/>
    </location>
</feature>
<dbReference type="RefSeq" id="WP_216937529.1">
    <property type="nucleotide sequence ID" value="NZ_CP077062.1"/>
</dbReference>
<dbReference type="AlphaFoldDB" id="A0A975SW33"/>
<evidence type="ECO:0000313" key="7">
    <source>
        <dbReference type="Proteomes" id="UP000683575"/>
    </source>
</evidence>
<dbReference type="InterPro" id="IPR041702">
    <property type="entry name" value="BchD/ChlD_VWA"/>
</dbReference>
<sequence length="640" mass="67538">MRHFPFSAVVGADDLGLALTLSAVSPGVGGVLVRGEKGTAKSTMVRALASLLPDVPVVEGCRFSCDPAAPDPTCPDGVHGGGVTGVTRAARLVELPVGATEDRVIGSLHLGRALSDGVTEYDPGLLARAHRGLLYVDEVNLLHDHLVDLLLDAAAMGRSTVERDGVSVSHASRFVLVGTMNPEEGELRPQLLDRFGLSVDIAAPRDPETRVEVVRRRLAYDADPAAMAARYEDDERAVAERILKAQALLPDVLLDDEALLDIARVCAAFEVDGMRADIVTARTASAHAAWCGRTAVTREDVRVAARLAIPHRRRRSPFDEPGLEDRTIEDTLPPDQQEGPDDPEPPEGGPDGPPEGPPEGDAGAEGDAHPGPADAGPAPTSVAEAGEPYRARLLAARGTGTGEAGRRSRARTTSGRTVGATRLPAGPVHLPATLRAAAQHPGRIRPDDLRHALREGRESNLVLLCVDASGSMAAQRRMEQVKAAVLSLLLDAYQRRDKVGLITFRGGQAHLVLPPTGSVDLAARRLASLPAGGRTPLAEGLLEASRTIDRERLKDPRRRALLVVVTDGRATHGPDAVARAGQAADRLAADGVDGVVIDCETGRLRMGLAVRLAERLGTEHVPVGEVSADAITSHIKRKVA</sequence>
<evidence type="ECO:0000256" key="2">
    <source>
        <dbReference type="ARBA" id="ARBA00022840"/>
    </source>
</evidence>
<organism evidence="6 7">
    <name type="scientific">Nocardioides panacis</name>
    <dbReference type="NCBI Taxonomy" id="2849501"/>
    <lineage>
        <taxon>Bacteria</taxon>
        <taxon>Bacillati</taxon>
        <taxon>Actinomycetota</taxon>
        <taxon>Actinomycetes</taxon>
        <taxon>Propionibacteriales</taxon>
        <taxon>Nocardioidaceae</taxon>
        <taxon>Nocardioides</taxon>
    </lineage>
</organism>
<evidence type="ECO:0000256" key="4">
    <source>
        <dbReference type="SAM" id="MobiDB-lite"/>
    </source>
</evidence>
<dbReference type="PANTHER" id="PTHR35023">
    <property type="entry name" value="CHELATASE-RELATED"/>
    <property type="match status" value="1"/>
</dbReference>
<dbReference type="InterPro" id="IPR052989">
    <property type="entry name" value="Mg-chelatase_DI-like"/>
</dbReference>
<dbReference type="PROSITE" id="PS50234">
    <property type="entry name" value="VWFA"/>
    <property type="match status" value="1"/>
</dbReference>
<proteinExistence type="predicted"/>
<dbReference type="SMART" id="SM00382">
    <property type="entry name" value="AAA"/>
    <property type="match status" value="1"/>
</dbReference>
<dbReference type="Proteomes" id="UP000683575">
    <property type="component" value="Chromosome"/>
</dbReference>
<dbReference type="CDD" id="cd01451">
    <property type="entry name" value="vWA_Magnesium_chelatase"/>
    <property type="match status" value="1"/>
</dbReference>
<accession>A0A975SW33</accession>